<dbReference type="RefSeq" id="WP_153496162.1">
    <property type="nucleotide sequence ID" value="NZ_CBCRWP010000004.1"/>
</dbReference>
<evidence type="ECO:0000313" key="3">
    <source>
        <dbReference type="Proteomes" id="UP000439550"/>
    </source>
</evidence>
<protein>
    <submittedName>
        <fullName evidence="2">Glycosyltransferase</fullName>
    </submittedName>
</protein>
<keyword evidence="2" id="KW-0808">Transferase</keyword>
<dbReference type="InterPro" id="IPR001173">
    <property type="entry name" value="Glyco_trans_2-like"/>
</dbReference>
<evidence type="ECO:0000259" key="1">
    <source>
        <dbReference type="Pfam" id="PF00535"/>
    </source>
</evidence>
<proteinExistence type="predicted"/>
<reference evidence="2 3" key="1">
    <citation type="submission" date="2019-10" db="EMBL/GenBank/DDBJ databases">
        <authorList>
            <person name="Dong K."/>
        </authorList>
    </citation>
    <scope>NUCLEOTIDE SEQUENCE [LARGE SCALE GENOMIC DNA]</scope>
    <source>
        <strain evidence="2 3">DSM 28960</strain>
    </source>
</reference>
<name>A0A7X2D1H6_9LACT</name>
<dbReference type="AlphaFoldDB" id="A0A7X2D1H6"/>
<dbReference type="SUPFAM" id="SSF53448">
    <property type="entry name" value="Nucleotide-diphospho-sugar transferases"/>
    <property type="match status" value="1"/>
</dbReference>
<accession>A0A7X2D1H6</accession>
<organism evidence="2 3">
    <name type="scientific">Lactococcus hircilactis</name>
    <dbReference type="NCBI Taxonomy" id="1494462"/>
    <lineage>
        <taxon>Bacteria</taxon>
        <taxon>Bacillati</taxon>
        <taxon>Bacillota</taxon>
        <taxon>Bacilli</taxon>
        <taxon>Lactobacillales</taxon>
        <taxon>Streptococcaceae</taxon>
        <taxon>Lactococcus</taxon>
    </lineage>
</organism>
<dbReference type="GO" id="GO:0016758">
    <property type="term" value="F:hexosyltransferase activity"/>
    <property type="evidence" value="ECO:0007669"/>
    <property type="project" value="UniProtKB-ARBA"/>
</dbReference>
<sequence>MIDLEVRGSGEMKINILMSTYNGEKYLSQQIESIINQTEKNWHLIIRDDGSKDDTIAIIEKFINRDTRIELIRGENIGVIASFFQLTKYEKADFYFFCDQDDVWLPEKLKMMLDEAQHHEKQIPLLVYSDLKVVDRNLNILYPSMIKEVTGPACTNLKEVMRRNCVTGCASMINNALAEKWVNTEGIIMHDWYLAQIAAAYNNLIYLNHPTILYRQHENNVLGGGKGNLTSKLVDMKSNGYTNLAWREILREQKQLSHVFSILPETNENKKTIKKYLDVINEVWIKRFFIMLHFQKGNTKKIYLILRTWLIVTKIGYKKFRF</sequence>
<dbReference type="InterPro" id="IPR029044">
    <property type="entry name" value="Nucleotide-diphossugar_trans"/>
</dbReference>
<comment type="caution">
    <text evidence="2">The sequence shown here is derived from an EMBL/GenBank/DDBJ whole genome shotgun (WGS) entry which is preliminary data.</text>
</comment>
<gene>
    <name evidence="2" type="ORF">GHI93_05980</name>
</gene>
<dbReference type="Pfam" id="PF00535">
    <property type="entry name" value="Glycos_transf_2"/>
    <property type="match status" value="1"/>
</dbReference>
<feature type="domain" description="Glycosyltransferase 2-like" evidence="1">
    <location>
        <begin position="16"/>
        <end position="128"/>
    </location>
</feature>
<dbReference type="Proteomes" id="UP000439550">
    <property type="component" value="Unassembled WGS sequence"/>
</dbReference>
<dbReference type="PANTHER" id="PTHR22916:SF3">
    <property type="entry name" value="UDP-GLCNAC:BETAGAL BETA-1,3-N-ACETYLGLUCOSAMINYLTRANSFERASE-LIKE PROTEIN 1"/>
    <property type="match status" value="1"/>
</dbReference>
<dbReference type="PANTHER" id="PTHR22916">
    <property type="entry name" value="GLYCOSYLTRANSFERASE"/>
    <property type="match status" value="1"/>
</dbReference>
<dbReference type="Gene3D" id="3.90.550.10">
    <property type="entry name" value="Spore Coat Polysaccharide Biosynthesis Protein SpsA, Chain A"/>
    <property type="match status" value="1"/>
</dbReference>
<dbReference type="OrthoDB" id="9802649at2"/>
<evidence type="ECO:0000313" key="2">
    <source>
        <dbReference type="EMBL" id="MQW39487.1"/>
    </source>
</evidence>
<keyword evidence="3" id="KW-1185">Reference proteome</keyword>
<dbReference type="CDD" id="cd04196">
    <property type="entry name" value="GT_2_like_d"/>
    <property type="match status" value="1"/>
</dbReference>
<dbReference type="EMBL" id="WITJ01000007">
    <property type="protein sequence ID" value="MQW39487.1"/>
    <property type="molecule type" value="Genomic_DNA"/>
</dbReference>